<organism evidence="2 3">
    <name type="scientific">Funneliformis geosporum</name>
    <dbReference type="NCBI Taxonomy" id="1117311"/>
    <lineage>
        <taxon>Eukaryota</taxon>
        <taxon>Fungi</taxon>
        <taxon>Fungi incertae sedis</taxon>
        <taxon>Mucoromycota</taxon>
        <taxon>Glomeromycotina</taxon>
        <taxon>Glomeromycetes</taxon>
        <taxon>Glomerales</taxon>
        <taxon>Glomeraceae</taxon>
        <taxon>Funneliformis</taxon>
    </lineage>
</organism>
<feature type="compositionally biased region" description="Acidic residues" evidence="1">
    <location>
        <begin position="55"/>
        <end position="65"/>
    </location>
</feature>
<dbReference type="EMBL" id="CAMKVN010005075">
    <property type="protein sequence ID" value="CAI2188234.1"/>
    <property type="molecule type" value="Genomic_DNA"/>
</dbReference>
<reference evidence="2" key="1">
    <citation type="submission" date="2022-08" db="EMBL/GenBank/DDBJ databases">
        <authorList>
            <person name="Kallberg Y."/>
            <person name="Tangrot J."/>
            <person name="Rosling A."/>
        </authorList>
    </citation>
    <scope>NUCLEOTIDE SEQUENCE</scope>
    <source>
        <strain evidence="2">Wild A</strain>
    </source>
</reference>
<feature type="non-terminal residue" evidence="2">
    <location>
        <position position="1"/>
    </location>
</feature>
<proteinExistence type="predicted"/>
<dbReference type="AlphaFoldDB" id="A0A9W4X1F7"/>
<feature type="compositionally biased region" description="Low complexity" evidence="1">
    <location>
        <begin position="43"/>
        <end position="52"/>
    </location>
</feature>
<name>A0A9W4X1F7_9GLOM</name>
<dbReference type="Proteomes" id="UP001153678">
    <property type="component" value="Unassembled WGS sequence"/>
</dbReference>
<protein>
    <submittedName>
        <fullName evidence="2">16187_t:CDS:1</fullName>
    </submittedName>
</protein>
<gene>
    <name evidence="2" type="ORF">FWILDA_LOCUS13476</name>
</gene>
<evidence type="ECO:0000313" key="3">
    <source>
        <dbReference type="Proteomes" id="UP001153678"/>
    </source>
</evidence>
<feature type="region of interest" description="Disordered" evidence="1">
    <location>
        <begin position="43"/>
        <end position="65"/>
    </location>
</feature>
<sequence length="65" mass="7727">VASQLNLEKLHYYLFLTRWFKDPNDQNIMKMYQVFYNLVGSSSNQNVNNGNSPETNDDDYEYLLN</sequence>
<comment type="caution">
    <text evidence="2">The sequence shown here is derived from an EMBL/GenBank/DDBJ whole genome shotgun (WGS) entry which is preliminary data.</text>
</comment>
<accession>A0A9W4X1F7</accession>
<evidence type="ECO:0000256" key="1">
    <source>
        <dbReference type="SAM" id="MobiDB-lite"/>
    </source>
</evidence>
<evidence type="ECO:0000313" key="2">
    <source>
        <dbReference type="EMBL" id="CAI2188234.1"/>
    </source>
</evidence>
<keyword evidence="3" id="KW-1185">Reference proteome</keyword>